<gene>
    <name evidence="2" type="ORF">VNO78_21429</name>
</gene>
<evidence type="ECO:0000313" key="2">
    <source>
        <dbReference type="EMBL" id="KAK7392979.1"/>
    </source>
</evidence>
<evidence type="ECO:0000256" key="1">
    <source>
        <dbReference type="SAM" id="MobiDB-lite"/>
    </source>
</evidence>
<dbReference type="AlphaFoldDB" id="A0AAN9XI44"/>
<dbReference type="EMBL" id="JAYMYS010000005">
    <property type="protein sequence ID" value="KAK7392979.1"/>
    <property type="molecule type" value="Genomic_DNA"/>
</dbReference>
<protein>
    <submittedName>
        <fullName evidence="2">Uncharacterized protein</fullName>
    </submittedName>
</protein>
<accession>A0AAN9XI44</accession>
<proteinExistence type="predicted"/>
<sequence length="161" mass="18437">MTVLSLSQTTLRSTRVTCQKKGCKKIIQQEQTSSLVAQGNFLSTEDLPYFFAFHENIKSEIHEKMQCNRCPTFNGSPNTEAESIKRDSESDEETSDIDGFSEIAGCLQNLKRSEKQVKMVKNNINDYSKYKSMENVKLDKPKSSGHVRLKHGLKKAWELRR</sequence>
<name>A0AAN9XI44_PSOTE</name>
<organism evidence="2 3">
    <name type="scientific">Psophocarpus tetragonolobus</name>
    <name type="common">Winged bean</name>
    <name type="synonym">Dolichos tetragonolobus</name>
    <dbReference type="NCBI Taxonomy" id="3891"/>
    <lineage>
        <taxon>Eukaryota</taxon>
        <taxon>Viridiplantae</taxon>
        <taxon>Streptophyta</taxon>
        <taxon>Embryophyta</taxon>
        <taxon>Tracheophyta</taxon>
        <taxon>Spermatophyta</taxon>
        <taxon>Magnoliopsida</taxon>
        <taxon>eudicotyledons</taxon>
        <taxon>Gunneridae</taxon>
        <taxon>Pentapetalae</taxon>
        <taxon>rosids</taxon>
        <taxon>fabids</taxon>
        <taxon>Fabales</taxon>
        <taxon>Fabaceae</taxon>
        <taxon>Papilionoideae</taxon>
        <taxon>50 kb inversion clade</taxon>
        <taxon>NPAAA clade</taxon>
        <taxon>indigoferoid/millettioid clade</taxon>
        <taxon>Phaseoleae</taxon>
        <taxon>Psophocarpus</taxon>
    </lineage>
</organism>
<keyword evidence="3" id="KW-1185">Reference proteome</keyword>
<dbReference type="Proteomes" id="UP001386955">
    <property type="component" value="Unassembled WGS sequence"/>
</dbReference>
<reference evidence="2 3" key="1">
    <citation type="submission" date="2024-01" db="EMBL/GenBank/DDBJ databases">
        <title>The genomes of 5 underutilized Papilionoideae crops provide insights into root nodulation and disease resistanc.</title>
        <authorList>
            <person name="Jiang F."/>
        </authorList>
    </citation>
    <scope>NUCLEOTIDE SEQUENCE [LARGE SCALE GENOMIC DNA]</scope>
    <source>
        <strain evidence="2">DUOXIRENSHENG_FW03</strain>
        <tissue evidence="2">Leaves</tissue>
    </source>
</reference>
<feature type="compositionally biased region" description="Polar residues" evidence="1">
    <location>
        <begin position="71"/>
        <end position="81"/>
    </location>
</feature>
<evidence type="ECO:0000313" key="3">
    <source>
        <dbReference type="Proteomes" id="UP001386955"/>
    </source>
</evidence>
<feature type="region of interest" description="Disordered" evidence="1">
    <location>
        <begin position="71"/>
        <end position="96"/>
    </location>
</feature>
<comment type="caution">
    <text evidence="2">The sequence shown here is derived from an EMBL/GenBank/DDBJ whole genome shotgun (WGS) entry which is preliminary data.</text>
</comment>